<dbReference type="SUPFAM" id="SSF55120">
    <property type="entry name" value="Pseudouridine synthase"/>
    <property type="match status" value="1"/>
</dbReference>
<keyword evidence="1" id="KW-1185">Reference proteome</keyword>
<organism evidence="1 2">
    <name type="scientific">Aplysia californica</name>
    <name type="common">California sea hare</name>
    <dbReference type="NCBI Taxonomy" id="6500"/>
    <lineage>
        <taxon>Eukaryota</taxon>
        <taxon>Metazoa</taxon>
        <taxon>Spiralia</taxon>
        <taxon>Lophotrochozoa</taxon>
        <taxon>Mollusca</taxon>
        <taxon>Gastropoda</taxon>
        <taxon>Heterobranchia</taxon>
        <taxon>Euthyneura</taxon>
        <taxon>Tectipleura</taxon>
        <taxon>Aplysiida</taxon>
        <taxon>Aplysioidea</taxon>
        <taxon>Aplysiidae</taxon>
        <taxon>Aplysia</taxon>
    </lineage>
</organism>
<evidence type="ECO:0000313" key="2">
    <source>
        <dbReference type="RefSeq" id="XP_012943098.1"/>
    </source>
</evidence>
<name>A0ABM1A8Y7_APLCA</name>
<protein>
    <submittedName>
        <fullName evidence="2">Mitochondrial mRNA pseudouridine synthase RPUSD3</fullName>
    </submittedName>
</protein>
<sequence>MSKIMCSLLRGFSLNNPVNYYPVGVAIWKTCALHTHHTGLTRGCCRQQAKVKDRHRGNSSTRALSGSDSNISCQVIYEDENVLALNKPQYFSVYGKSNYAEEERKDSKDNADTATESVSQLLPDLAVNFGCSDLEIGLSLKSFYSGVVLLSKTSESKASLDKFLSKAAAQKVLFMSYLAITVGIPQCVYGVPLHSCVARESLHGLEMSVIHEKGSQSARKDGKMMLLPHTVEPLAINSDLGAALVRVTVNKDKWGALEAILSYYLSPVLGDTKYSARTHTVMGAPFPTSPLAAPPGPQRLPAKLQACLTSDLSLSPVDRSRLFLHRHQVNLTQFPRRAAAPLAITATPPSHFLSTLKCLGLFSEKLFHHS</sequence>
<dbReference type="InterPro" id="IPR020103">
    <property type="entry name" value="PsdUridine_synth_cat_dom_sf"/>
</dbReference>
<proteinExistence type="predicted"/>
<dbReference type="RefSeq" id="XP_012943098.1">
    <property type="nucleotide sequence ID" value="XM_013087644.2"/>
</dbReference>
<dbReference type="Proteomes" id="UP000694888">
    <property type="component" value="Unplaced"/>
</dbReference>
<dbReference type="Gene3D" id="3.30.2350.10">
    <property type="entry name" value="Pseudouridine synthase"/>
    <property type="match status" value="1"/>
</dbReference>
<accession>A0ABM1A8Y7</accession>
<reference evidence="2" key="1">
    <citation type="submission" date="2025-08" db="UniProtKB">
        <authorList>
            <consortium name="RefSeq"/>
        </authorList>
    </citation>
    <scope>IDENTIFICATION</scope>
</reference>
<gene>
    <name evidence="2" type="primary">LOC101860121</name>
</gene>
<dbReference type="GeneID" id="101860121"/>
<evidence type="ECO:0000313" key="1">
    <source>
        <dbReference type="Proteomes" id="UP000694888"/>
    </source>
</evidence>